<protein>
    <submittedName>
        <fullName evidence="5">Gfo/Idh/MocA family oxidoreductase</fullName>
    </submittedName>
</protein>
<accession>A0A9D1W8K8</accession>
<reference evidence="5" key="2">
    <citation type="submission" date="2021-04" db="EMBL/GenBank/DDBJ databases">
        <authorList>
            <person name="Gilroy R."/>
        </authorList>
    </citation>
    <scope>NUCLEOTIDE SEQUENCE</scope>
    <source>
        <strain evidence="5">1719</strain>
    </source>
</reference>
<evidence type="ECO:0000256" key="2">
    <source>
        <dbReference type="ARBA" id="ARBA00023002"/>
    </source>
</evidence>
<name>A0A9D1W8K8_9SPHI</name>
<dbReference type="PANTHER" id="PTHR43708:SF5">
    <property type="entry name" value="CONSERVED EXPRESSED OXIDOREDUCTASE (EUROFUNG)-RELATED"/>
    <property type="match status" value="1"/>
</dbReference>
<dbReference type="Pfam" id="PF01408">
    <property type="entry name" value="GFO_IDH_MocA"/>
    <property type="match status" value="1"/>
</dbReference>
<organism evidence="5 6">
    <name type="scientific">Candidatus Sphingobacterium stercoripullorum</name>
    <dbReference type="NCBI Taxonomy" id="2838759"/>
    <lineage>
        <taxon>Bacteria</taxon>
        <taxon>Pseudomonadati</taxon>
        <taxon>Bacteroidota</taxon>
        <taxon>Sphingobacteriia</taxon>
        <taxon>Sphingobacteriales</taxon>
        <taxon>Sphingobacteriaceae</taxon>
        <taxon>Sphingobacterium</taxon>
    </lineage>
</organism>
<dbReference type="EMBL" id="DXEZ01000137">
    <property type="protein sequence ID" value="HIX54349.1"/>
    <property type="molecule type" value="Genomic_DNA"/>
</dbReference>
<sequence>MIKKINTGVLSYGMSGRVFHTPFLEASELFNLRAIVERNKKNAAADYPNIISYDSVDELLADEEIELVVVNTPNDTHYDFANAALQAGKHILVEKPLVPSSSQAEALFELAKRAGKKIFTFHNRRFDSDFLSLKKVLEGNLVGDPIELHLRFDRYRPEIGPKVFKETNRPASGVLYDLGSHLLDQAISLFGRPKAYYKVRSGHRDHTKVEDYGFILLEFDNQVTVHITTSLLVGDPQASFVLHGKNGSFIKARSDVQEEQLIAGMTPNDPLYGLEDKKNQGKLTVLKDGNQAESSYLEAPKGEYMQLFNAIYESIRLDKPYFVKPEDIITQLQILESV</sequence>
<proteinExistence type="inferred from homology"/>
<reference evidence="5" key="1">
    <citation type="journal article" date="2021" name="PeerJ">
        <title>Extensive microbial diversity within the chicken gut microbiome revealed by metagenomics and culture.</title>
        <authorList>
            <person name="Gilroy R."/>
            <person name="Ravi A."/>
            <person name="Getino M."/>
            <person name="Pursley I."/>
            <person name="Horton D.L."/>
            <person name="Alikhan N.F."/>
            <person name="Baker D."/>
            <person name="Gharbi K."/>
            <person name="Hall N."/>
            <person name="Watson M."/>
            <person name="Adriaenssens E.M."/>
            <person name="Foster-Nyarko E."/>
            <person name="Jarju S."/>
            <person name="Secka A."/>
            <person name="Antonio M."/>
            <person name="Oren A."/>
            <person name="Chaudhuri R.R."/>
            <person name="La Ragione R."/>
            <person name="Hildebrand F."/>
            <person name="Pallen M.J."/>
        </authorList>
    </citation>
    <scope>NUCLEOTIDE SEQUENCE</scope>
    <source>
        <strain evidence="5">1719</strain>
    </source>
</reference>
<dbReference type="AlphaFoldDB" id="A0A9D1W8K8"/>
<dbReference type="Gene3D" id="3.30.360.10">
    <property type="entry name" value="Dihydrodipicolinate Reductase, domain 2"/>
    <property type="match status" value="1"/>
</dbReference>
<gene>
    <name evidence="5" type="ORF">H9853_04935</name>
</gene>
<dbReference type="Pfam" id="PF02894">
    <property type="entry name" value="GFO_IDH_MocA_C"/>
    <property type="match status" value="1"/>
</dbReference>
<dbReference type="SUPFAM" id="SSF51735">
    <property type="entry name" value="NAD(P)-binding Rossmann-fold domains"/>
    <property type="match status" value="1"/>
</dbReference>
<dbReference type="InterPro" id="IPR051317">
    <property type="entry name" value="Gfo/Idh/MocA_oxidoreduct"/>
</dbReference>
<comment type="caution">
    <text evidence="5">The sequence shown here is derived from an EMBL/GenBank/DDBJ whole genome shotgun (WGS) entry which is preliminary data.</text>
</comment>
<keyword evidence="2" id="KW-0560">Oxidoreductase</keyword>
<feature type="domain" description="Gfo/Idh/MocA-like oxidoreductase N-terminal" evidence="3">
    <location>
        <begin position="6"/>
        <end position="120"/>
    </location>
</feature>
<dbReference type="InterPro" id="IPR036291">
    <property type="entry name" value="NAD(P)-bd_dom_sf"/>
</dbReference>
<dbReference type="Gene3D" id="3.40.50.720">
    <property type="entry name" value="NAD(P)-binding Rossmann-like Domain"/>
    <property type="match status" value="1"/>
</dbReference>
<evidence type="ECO:0000259" key="4">
    <source>
        <dbReference type="Pfam" id="PF02894"/>
    </source>
</evidence>
<dbReference type="GO" id="GO:0016491">
    <property type="term" value="F:oxidoreductase activity"/>
    <property type="evidence" value="ECO:0007669"/>
    <property type="project" value="UniProtKB-KW"/>
</dbReference>
<evidence type="ECO:0000313" key="5">
    <source>
        <dbReference type="EMBL" id="HIX54349.1"/>
    </source>
</evidence>
<feature type="domain" description="Gfo/Idh/MocA-like oxidoreductase C-terminal" evidence="4">
    <location>
        <begin position="134"/>
        <end position="336"/>
    </location>
</feature>
<evidence type="ECO:0000256" key="1">
    <source>
        <dbReference type="ARBA" id="ARBA00010928"/>
    </source>
</evidence>
<evidence type="ECO:0000259" key="3">
    <source>
        <dbReference type="Pfam" id="PF01408"/>
    </source>
</evidence>
<dbReference type="InterPro" id="IPR004104">
    <property type="entry name" value="Gfo/Idh/MocA-like_OxRdtase_C"/>
</dbReference>
<dbReference type="PANTHER" id="PTHR43708">
    <property type="entry name" value="CONSERVED EXPRESSED OXIDOREDUCTASE (EUROFUNG)"/>
    <property type="match status" value="1"/>
</dbReference>
<evidence type="ECO:0000313" key="6">
    <source>
        <dbReference type="Proteomes" id="UP000824156"/>
    </source>
</evidence>
<dbReference type="InterPro" id="IPR000683">
    <property type="entry name" value="Gfo/Idh/MocA-like_OxRdtase_N"/>
</dbReference>
<dbReference type="Proteomes" id="UP000824156">
    <property type="component" value="Unassembled WGS sequence"/>
</dbReference>
<dbReference type="GO" id="GO:0000166">
    <property type="term" value="F:nucleotide binding"/>
    <property type="evidence" value="ECO:0007669"/>
    <property type="project" value="InterPro"/>
</dbReference>
<comment type="similarity">
    <text evidence="1">Belongs to the Gfo/Idh/MocA family.</text>
</comment>